<evidence type="ECO:0000256" key="5">
    <source>
        <dbReference type="SAM" id="MobiDB-lite"/>
    </source>
</evidence>
<dbReference type="Gene3D" id="1.10.10.60">
    <property type="entry name" value="Homeodomain-like"/>
    <property type="match status" value="1"/>
</dbReference>
<dbReference type="EMBL" id="CP108021">
    <property type="protein sequence ID" value="WUM19894.1"/>
    <property type="molecule type" value="Genomic_DNA"/>
</dbReference>
<evidence type="ECO:0000313" key="8">
    <source>
        <dbReference type="Proteomes" id="UP001432128"/>
    </source>
</evidence>
<keyword evidence="8" id="KW-1185">Reference proteome</keyword>
<organism evidence="7 8">
    <name type="scientific">Williamsia herbipolensis</name>
    <dbReference type="NCBI Taxonomy" id="1603258"/>
    <lineage>
        <taxon>Bacteria</taxon>
        <taxon>Bacillati</taxon>
        <taxon>Actinomycetota</taxon>
        <taxon>Actinomycetes</taxon>
        <taxon>Mycobacteriales</taxon>
        <taxon>Nocardiaceae</taxon>
        <taxon>Williamsia</taxon>
    </lineage>
</organism>
<dbReference type="PRINTS" id="PR00455">
    <property type="entry name" value="HTHTETR"/>
</dbReference>
<feature type="DNA-binding region" description="H-T-H motif" evidence="4">
    <location>
        <begin position="47"/>
        <end position="66"/>
    </location>
</feature>
<evidence type="ECO:0000256" key="3">
    <source>
        <dbReference type="ARBA" id="ARBA00023163"/>
    </source>
</evidence>
<dbReference type="SUPFAM" id="SSF48498">
    <property type="entry name" value="Tetracyclin repressor-like, C-terminal domain"/>
    <property type="match status" value="1"/>
</dbReference>
<accession>A0AAU4K1M3</accession>
<dbReference type="InterPro" id="IPR050109">
    <property type="entry name" value="HTH-type_TetR-like_transc_reg"/>
</dbReference>
<evidence type="ECO:0000256" key="4">
    <source>
        <dbReference type="PROSITE-ProRule" id="PRU00335"/>
    </source>
</evidence>
<dbReference type="AlphaFoldDB" id="A0AAU4K1M3"/>
<dbReference type="Gene3D" id="1.10.357.10">
    <property type="entry name" value="Tetracycline Repressor, domain 2"/>
    <property type="match status" value="1"/>
</dbReference>
<dbReference type="InterPro" id="IPR009057">
    <property type="entry name" value="Homeodomain-like_sf"/>
</dbReference>
<dbReference type="Pfam" id="PF00440">
    <property type="entry name" value="TetR_N"/>
    <property type="match status" value="1"/>
</dbReference>
<keyword evidence="3" id="KW-0804">Transcription</keyword>
<feature type="region of interest" description="Disordered" evidence="5">
    <location>
        <begin position="1"/>
        <end position="25"/>
    </location>
</feature>
<reference evidence="7 8" key="1">
    <citation type="submission" date="2022-10" db="EMBL/GenBank/DDBJ databases">
        <title>The complete genomes of actinobacterial strains from the NBC collection.</title>
        <authorList>
            <person name="Joergensen T.S."/>
            <person name="Alvarez Arevalo M."/>
            <person name="Sterndorff E.B."/>
            <person name="Faurdal D."/>
            <person name="Vuksanovic O."/>
            <person name="Mourched A.-S."/>
            <person name="Charusanti P."/>
            <person name="Shaw S."/>
            <person name="Blin K."/>
            <person name="Weber T."/>
        </authorList>
    </citation>
    <scope>NUCLEOTIDE SEQUENCE [LARGE SCALE GENOMIC DNA]</scope>
    <source>
        <strain evidence="7 8">NBC_00319</strain>
    </source>
</reference>
<dbReference type="PANTHER" id="PTHR30055">
    <property type="entry name" value="HTH-TYPE TRANSCRIPTIONAL REGULATOR RUTR"/>
    <property type="match status" value="1"/>
</dbReference>
<evidence type="ECO:0000313" key="7">
    <source>
        <dbReference type="EMBL" id="WUM19894.1"/>
    </source>
</evidence>
<dbReference type="GO" id="GO:0003700">
    <property type="term" value="F:DNA-binding transcription factor activity"/>
    <property type="evidence" value="ECO:0007669"/>
    <property type="project" value="TreeGrafter"/>
</dbReference>
<dbReference type="PANTHER" id="PTHR30055:SF234">
    <property type="entry name" value="HTH-TYPE TRANSCRIPTIONAL REGULATOR BETI"/>
    <property type="match status" value="1"/>
</dbReference>
<protein>
    <submittedName>
        <fullName evidence="7">TetR/AcrR family transcriptional regulator</fullName>
    </submittedName>
</protein>
<dbReference type="GO" id="GO:0000976">
    <property type="term" value="F:transcription cis-regulatory region binding"/>
    <property type="evidence" value="ECO:0007669"/>
    <property type="project" value="TreeGrafter"/>
</dbReference>
<evidence type="ECO:0000256" key="2">
    <source>
        <dbReference type="ARBA" id="ARBA00023125"/>
    </source>
</evidence>
<dbReference type="SUPFAM" id="SSF46689">
    <property type="entry name" value="Homeodomain-like"/>
    <property type="match status" value="1"/>
</dbReference>
<keyword evidence="1" id="KW-0805">Transcription regulation</keyword>
<feature type="compositionally biased region" description="Low complexity" evidence="5">
    <location>
        <begin position="1"/>
        <end position="14"/>
    </location>
</feature>
<keyword evidence="2 4" id="KW-0238">DNA-binding</keyword>
<dbReference type="RefSeq" id="WP_045824072.1">
    <property type="nucleotide sequence ID" value="NZ_CP108021.1"/>
</dbReference>
<sequence length="231" mass="25324">MTTAPDPAAPDAPDGSGATTPKGRRTERALLDAARTVFAEKGYLTAKISDIASAAGRSTGSFYNYYDSKQQLLEALLGDFAAQVLDETRRNLTPDPAVNVEQAVRAYWSSYRDYLPEMIGAFQLSMTDPQFAQWWRHRRSEGISAVLAVFRSAEATGVRIGLDKYLFASAIVSMLESFCWTWFVTGGDEAVERSATSDSAPDEESAIMTLTEIWRRGLINPAENDAPPPNP</sequence>
<dbReference type="InterPro" id="IPR001647">
    <property type="entry name" value="HTH_TetR"/>
</dbReference>
<dbReference type="InterPro" id="IPR036271">
    <property type="entry name" value="Tet_transcr_reg_TetR-rel_C_sf"/>
</dbReference>
<feature type="domain" description="HTH tetR-type" evidence="6">
    <location>
        <begin position="24"/>
        <end position="84"/>
    </location>
</feature>
<name>A0AAU4K1M3_9NOCA</name>
<evidence type="ECO:0000259" key="6">
    <source>
        <dbReference type="PROSITE" id="PS50977"/>
    </source>
</evidence>
<evidence type="ECO:0000256" key="1">
    <source>
        <dbReference type="ARBA" id="ARBA00023015"/>
    </source>
</evidence>
<proteinExistence type="predicted"/>
<dbReference type="Proteomes" id="UP001432128">
    <property type="component" value="Chromosome"/>
</dbReference>
<gene>
    <name evidence="7" type="ORF">OG579_19725</name>
</gene>
<dbReference type="PROSITE" id="PS50977">
    <property type="entry name" value="HTH_TETR_2"/>
    <property type="match status" value="1"/>
</dbReference>
<dbReference type="KEGG" id="whr:OG579_19725"/>